<reference evidence="11" key="1">
    <citation type="journal article" date="2019" name="Int. J. Syst. Evol. Microbiol.">
        <title>The Global Catalogue of Microorganisms (GCM) 10K type strain sequencing project: providing services to taxonomists for standard genome sequencing and annotation.</title>
        <authorList>
            <consortium name="The Broad Institute Genomics Platform"/>
            <consortium name="The Broad Institute Genome Sequencing Center for Infectious Disease"/>
            <person name="Wu L."/>
            <person name="Ma J."/>
        </authorList>
    </citation>
    <scope>NUCLEOTIDE SEQUENCE [LARGE SCALE GENOMIC DNA]</scope>
    <source>
        <strain evidence="11">NCAIM B.02333</strain>
    </source>
</reference>
<evidence type="ECO:0000256" key="3">
    <source>
        <dbReference type="ARBA" id="ARBA00022475"/>
    </source>
</evidence>
<evidence type="ECO:0000256" key="6">
    <source>
        <dbReference type="ARBA" id="ARBA00023136"/>
    </source>
</evidence>
<evidence type="ECO:0000256" key="7">
    <source>
        <dbReference type="RuleBase" id="RU363032"/>
    </source>
</evidence>
<gene>
    <name evidence="10" type="ORF">ACFOLH_06240</name>
</gene>
<evidence type="ECO:0000256" key="5">
    <source>
        <dbReference type="ARBA" id="ARBA00022989"/>
    </source>
</evidence>
<feature type="transmembrane region" description="Helical" evidence="7">
    <location>
        <begin position="37"/>
        <end position="58"/>
    </location>
</feature>
<evidence type="ECO:0000313" key="11">
    <source>
        <dbReference type="Proteomes" id="UP001595685"/>
    </source>
</evidence>
<evidence type="ECO:0000256" key="8">
    <source>
        <dbReference type="SAM" id="MobiDB-lite"/>
    </source>
</evidence>
<evidence type="ECO:0000256" key="2">
    <source>
        <dbReference type="ARBA" id="ARBA00022448"/>
    </source>
</evidence>
<evidence type="ECO:0000256" key="4">
    <source>
        <dbReference type="ARBA" id="ARBA00022692"/>
    </source>
</evidence>
<feature type="domain" description="ABC transmembrane type-1" evidence="9">
    <location>
        <begin position="104"/>
        <end position="295"/>
    </location>
</feature>
<comment type="caution">
    <text evidence="10">The sequence shown here is derived from an EMBL/GenBank/DDBJ whole genome shotgun (WGS) entry which is preliminary data.</text>
</comment>
<keyword evidence="11" id="KW-1185">Reference proteome</keyword>
<dbReference type="CDD" id="cd06261">
    <property type="entry name" value="TM_PBP2"/>
    <property type="match status" value="1"/>
</dbReference>
<dbReference type="InterPro" id="IPR050901">
    <property type="entry name" value="BP-dep_ABC_trans_perm"/>
</dbReference>
<feature type="region of interest" description="Disordered" evidence="8">
    <location>
        <begin position="1"/>
        <end position="32"/>
    </location>
</feature>
<dbReference type="Gene3D" id="1.10.3720.10">
    <property type="entry name" value="MetI-like"/>
    <property type="match status" value="1"/>
</dbReference>
<protein>
    <submittedName>
        <fullName evidence="10">Carbohydrate ABC transporter permease</fullName>
    </submittedName>
</protein>
<keyword evidence="4 7" id="KW-0812">Transmembrane</keyword>
<dbReference type="PANTHER" id="PTHR32243:SF52">
    <property type="entry name" value="ABC TRANSPORTER PERMEASE PROTEIN"/>
    <property type="match status" value="1"/>
</dbReference>
<dbReference type="InterPro" id="IPR000515">
    <property type="entry name" value="MetI-like"/>
</dbReference>
<dbReference type="Proteomes" id="UP001595685">
    <property type="component" value="Unassembled WGS sequence"/>
</dbReference>
<evidence type="ECO:0000256" key="1">
    <source>
        <dbReference type="ARBA" id="ARBA00004651"/>
    </source>
</evidence>
<dbReference type="SUPFAM" id="SSF161098">
    <property type="entry name" value="MetI-like"/>
    <property type="match status" value="1"/>
</dbReference>
<comment type="subcellular location">
    <subcellularLocation>
        <location evidence="1 7">Cell membrane</location>
        <topology evidence="1 7">Multi-pass membrane protein</topology>
    </subcellularLocation>
</comment>
<accession>A0ABV7WFC9</accession>
<dbReference type="InterPro" id="IPR035906">
    <property type="entry name" value="MetI-like_sf"/>
</dbReference>
<comment type="similarity">
    <text evidence="7">Belongs to the binding-protein-dependent transport system permease family.</text>
</comment>
<keyword evidence="3" id="KW-1003">Cell membrane</keyword>
<feature type="transmembrane region" description="Helical" evidence="7">
    <location>
        <begin position="104"/>
        <end position="129"/>
    </location>
</feature>
<dbReference type="EMBL" id="JBHRWW010000003">
    <property type="protein sequence ID" value="MFC3687938.1"/>
    <property type="molecule type" value="Genomic_DNA"/>
</dbReference>
<organism evidence="10 11">
    <name type="scientific">Aquipuribacter hungaricus</name>
    <dbReference type="NCBI Taxonomy" id="545624"/>
    <lineage>
        <taxon>Bacteria</taxon>
        <taxon>Bacillati</taxon>
        <taxon>Actinomycetota</taxon>
        <taxon>Actinomycetes</taxon>
        <taxon>Micrococcales</taxon>
        <taxon>Intrasporangiaceae</taxon>
        <taxon>Aquipuribacter</taxon>
    </lineage>
</organism>
<dbReference type="PANTHER" id="PTHR32243">
    <property type="entry name" value="MALTOSE TRANSPORT SYSTEM PERMEASE-RELATED"/>
    <property type="match status" value="1"/>
</dbReference>
<evidence type="ECO:0000259" key="9">
    <source>
        <dbReference type="PROSITE" id="PS50928"/>
    </source>
</evidence>
<feature type="transmembrane region" description="Helical" evidence="7">
    <location>
        <begin position="175"/>
        <end position="195"/>
    </location>
</feature>
<feature type="transmembrane region" description="Helical" evidence="7">
    <location>
        <begin position="216"/>
        <end position="241"/>
    </location>
</feature>
<keyword evidence="5 7" id="KW-1133">Transmembrane helix</keyword>
<feature type="transmembrane region" description="Helical" evidence="7">
    <location>
        <begin position="274"/>
        <end position="295"/>
    </location>
</feature>
<dbReference type="PROSITE" id="PS50928">
    <property type="entry name" value="ABC_TM1"/>
    <property type="match status" value="1"/>
</dbReference>
<feature type="transmembrane region" description="Helical" evidence="7">
    <location>
        <begin position="141"/>
        <end position="163"/>
    </location>
</feature>
<dbReference type="RefSeq" id="WP_340291220.1">
    <property type="nucleotide sequence ID" value="NZ_JBBEOI010000033.1"/>
</dbReference>
<keyword evidence="2 7" id="KW-0813">Transport</keyword>
<proteinExistence type="inferred from homology"/>
<keyword evidence="6 7" id="KW-0472">Membrane</keyword>
<evidence type="ECO:0000313" key="10">
    <source>
        <dbReference type="EMBL" id="MFC3687938.1"/>
    </source>
</evidence>
<sequence>MALTVDQAVPGPDDRPATAAAPPVPGRTGRSGRGRRLLETALLVVLAVVMLFPVLWMLETSIKENRDVYAVPAQFIGFDVTLDHYRDVFVARGGEGRSDLSTAFVNSVVVAGLSTLLATLLGVPAAWAYSRFGLRAKKDQLFFILSTRFMPPVVVVIPIFLMYRELGLIDTELGLILIYAAFNVPFTIWMMKGFVDEVPAEYEDAAMLDGYTRLQAFWKVTLPLLVPGIAATAVFALIFSWNEFVFAIFLTSSQEVRTAPPAIAGLIGGTTVDWGLVAASAVVFAAPVLLFAWLVRKHLVAGVTLGAVRR</sequence>
<name>A0ABV7WFC9_9MICO</name>
<dbReference type="Pfam" id="PF00528">
    <property type="entry name" value="BPD_transp_1"/>
    <property type="match status" value="1"/>
</dbReference>